<dbReference type="GeneID" id="93579492"/>
<dbReference type="RefSeq" id="XP_067481358.1">
    <property type="nucleotide sequence ID" value="XM_067627004.1"/>
</dbReference>
<feature type="region of interest" description="Disordered" evidence="1">
    <location>
        <begin position="1"/>
        <end position="34"/>
    </location>
</feature>
<evidence type="ECO:0000313" key="2">
    <source>
        <dbReference type="EMBL" id="OJJ74110.1"/>
    </source>
</evidence>
<dbReference type="AlphaFoldDB" id="A0A1L9UR80"/>
<gene>
    <name evidence="2" type="ORF">ASPBRDRAFT_531003</name>
</gene>
<protein>
    <submittedName>
        <fullName evidence="2">Uncharacterized protein</fullName>
    </submittedName>
</protein>
<accession>A0A1L9UR80</accession>
<keyword evidence="3" id="KW-1185">Reference proteome</keyword>
<sequence length="169" mass="18594">MLDLSVNQRRGQKHGKLARGQAGNQGEVVDENSGRSEKNMNYTYILTFYNRGNEVSTVREELGGRGGFGERDFVRNEEIVSRGDQEREGERRGKVKGCEGYRDAGSPAQFEWFSCVRGRNGNELVFTYSTGLIQGRVTFHLLEFGGGCVMSSIREGAGLEGENNGGGSL</sequence>
<evidence type="ECO:0000256" key="1">
    <source>
        <dbReference type="SAM" id="MobiDB-lite"/>
    </source>
</evidence>
<dbReference type="EMBL" id="KV878682">
    <property type="protein sequence ID" value="OJJ74110.1"/>
    <property type="molecule type" value="Genomic_DNA"/>
</dbReference>
<reference evidence="3" key="1">
    <citation type="journal article" date="2017" name="Genome Biol.">
        <title>Comparative genomics reveals high biological diversity and specific adaptations in the industrially and medically important fungal genus Aspergillus.</title>
        <authorList>
            <person name="de Vries R.P."/>
            <person name="Riley R."/>
            <person name="Wiebenga A."/>
            <person name="Aguilar-Osorio G."/>
            <person name="Amillis S."/>
            <person name="Uchima C.A."/>
            <person name="Anderluh G."/>
            <person name="Asadollahi M."/>
            <person name="Askin M."/>
            <person name="Barry K."/>
            <person name="Battaglia E."/>
            <person name="Bayram O."/>
            <person name="Benocci T."/>
            <person name="Braus-Stromeyer S.A."/>
            <person name="Caldana C."/>
            <person name="Canovas D."/>
            <person name="Cerqueira G.C."/>
            <person name="Chen F."/>
            <person name="Chen W."/>
            <person name="Choi C."/>
            <person name="Clum A."/>
            <person name="Dos Santos R.A."/>
            <person name="Damasio A.R."/>
            <person name="Diallinas G."/>
            <person name="Emri T."/>
            <person name="Fekete E."/>
            <person name="Flipphi M."/>
            <person name="Freyberg S."/>
            <person name="Gallo A."/>
            <person name="Gournas C."/>
            <person name="Habgood R."/>
            <person name="Hainaut M."/>
            <person name="Harispe M.L."/>
            <person name="Henrissat B."/>
            <person name="Hilden K.S."/>
            <person name="Hope R."/>
            <person name="Hossain A."/>
            <person name="Karabika E."/>
            <person name="Karaffa L."/>
            <person name="Karanyi Z."/>
            <person name="Krasevec N."/>
            <person name="Kuo A."/>
            <person name="Kusch H."/>
            <person name="LaButti K."/>
            <person name="Lagendijk E.L."/>
            <person name="Lapidus A."/>
            <person name="Levasseur A."/>
            <person name="Lindquist E."/>
            <person name="Lipzen A."/>
            <person name="Logrieco A.F."/>
            <person name="MacCabe A."/>
            <person name="Maekelae M.R."/>
            <person name="Malavazi I."/>
            <person name="Melin P."/>
            <person name="Meyer V."/>
            <person name="Mielnichuk N."/>
            <person name="Miskei M."/>
            <person name="Molnar A.P."/>
            <person name="Mule G."/>
            <person name="Ngan C.Y."/>
            <person name="Orejas M."/>
            <person name="Orosz E."/>
            <person name="Ouedraogo J.P."/>
            <person name="Overkamp K.M."/>
            <person name="Park H.-S."/>
            <person name="Perrone G."/>
            <person name="Piumi F."/>
            <person name="Punt P.J."/>
            <person name="Ram A.F."/>
            <person name="Ramon A."/>
            <person name="Rauscher S."/>
            <person name="Record E."/>
            <person name="Riano-Pachon D.M."/>
            <person name="Robert V."/>
            <person name="Roehrig J."/>
            <person name="Ruller R."/>
            <person name="Salamov A."/>
            <person name="Salih N.S."/>
            <person name="Samson R.A."/>
            <person name="Sandor E."/>
            <person name="Sanguinetti M."/>
            <person name="Schuetze T."/>
            <person name="Sepcic K."/>
            <person name="Shelest E."/>
            <person name="Sherlock G."/>
            <person name="Sophianopoulou V."/>
            <person name="Squina F.M."/>
            <person name="Sun H."/>
            <person name="Susca A."/>
            <person name="Todd R.B."/>
            <person name="Tsang A."/>
            <person name="Unkles S.E."/>
            <person name="van de Wiele N."/>
            <person name="van Rossen-Uffink D."/>
            <person name="Oliveira J.V."/>
            <person name="Vesth T.C."/>
            <person name="Visser J."/>
            <person name="Yu J.-H."/>
            <person name="Zhou M."/>
            <person name="Andersen M.R."/>
            <person name="Archer D.B."/>
            <person name="Baker S.E."/>
            <person name="Benoit I."/>
            <person name="Brakhage A.A."/>
            <person name="Braus G.H."/>
            <person name="Fischer R."/>
            <person name="Frisvad J.C."/>
            <person name="Goldman G.H."/>
            <person name="Houbraken J."/>
            <person name="Oakley B."/>
            <person name="Pocsi I."/>
            <person name="Scazzocchio C."/>
            <person name="Seiboth B."/>
            <person name="vanKuyk P.A."/>
            <person name="Wortman J."/>
            <person name="Dyer P.S."/>
            <person name="Grigoriev I.V."/>
        </authorList>
    </citation>
    <scope>NUCLEOTIDE SEQUENCE [LARGE SCALE GENOMIC DNA]</scope>
    <source>
        <strain evidence="3">CBS 101740 / IMI 381727 / IBT 21946</strain>
    </source>
</reference>
<organism evidence="2 3">
    <name type="scientific">Aspergillus brasiliensis (strain CBS 101740 / IMI 381727 / IBT 21946)</name>
    <dbReference type="NCBI Taxonomy" id="767769"/>
    <lineage>
        <taxon>Eukaryota</taxon>
        <taxon>Fungi</taxon>
        <taxon>Dikarya</taxon>
        <taxon>Ascomycota</taxon>
        <taxon>Pezizomycotina</taxon>
        <taxon>Eurotiomycetes</taxon>
        <taxon>Eurotiomycetidae</taxon>
        <taxon>Eurotiales</taxon>
        <taxon>Aspergillaceae</taxon>
        <taxon>Aspergillus</taxon>
        <taxon>Aspergillus subgen. Circumdati</taxon>
    </lineage>
</organism>
<dbReference type="VEuPathDB" id="FungiDB:ASPBRDRAFT_531003"/>
<evidence type="ECO:0000313" key="3">
    <source>
        <dbReference type="Proteomes" id="UP000184499"/>
    </source>
</evidence>
<proteinExistence type="predicted"/>
<dbReference type="Proteomes" id="UP000184499">
    <property type="component" value="Unassembled WGS sequence"/>
</dbReference>
<name>A0A1L9UR80_ASPBC</name>